<sequence length="39" mass="4636">MEEFLPDINANQLNDFQSQQAMKYVGIKGFIYKILDNWI</sequence>
<accession>X1EJX9</accession>
<reference evidence="1" key="1">
    <citation type="journal article" date="2014" name="Front. Microbiol.">
        <title>High frequency of phylogenetically diverse reductive dehalogenase-homologous genes in deep subseafloor sedimentary metagenomes.</title>
        <authorList>
            <person name="Kawai M."/>
            <person name="Futagami T."/>
            <person name="Toyoda A."/>
            <person name="Takaki Y."/>
            <person name="Nishi S."/>
            <person name="Hori S."/>
            <person name="Arai W."/>
            <person name="Tsubouchi T."/>
            <person name="Morono Y."/>
            <person name="Uchiyama I."/>
            <person name="Ito T."/>
            <person name="Fujiyama A."/>
            <person name="Inagaki F."/>
            <person name="Takami H."/>
        </authorList>
    </citation>
    <scope>NUCLEOTIDE SEQUENCE</scope>
    <source>
        <strain evidence="1">Expedition CK06-06</strain>
    </source>
</reference>
<organism evidence="1">
    <name type="scientific">marine sediment metagenome</name>
    <dbReference type="NCBI Taxonomy" id="412755"/>
    <lineage>
        <taxon>unclassified sequences</taxon>
        <taxon>metagenomes</taxon>
        <taxon>ecological metagenomes</taxon>
    </lineage>
</organism>
<dbReference type="EMBL" id="BART01033126">
    <property type="protein sequence ID" value="GAH17424.1"/>
    <property type="molecule type" value="Genomic_DNA"/>
</dbReference>
<evidence type="ECO:0000313" key="1">
    <source>
        <dbReference type="EMBL" id="GAH17424.1"/>
    </source>
</evidence>
<protein>
    <submittedName>
        <fullName evidence="1">Uncharacterized protein</fullName>
    </submittedName>
</protein>
<proteinExistence type="predicted"/>
<dbReference type="AlphaFoldDB" id="X1EJX9"/>
<gene>
    <name evidence="1" type="ORF">S01H4_57032</name>
</gene>
<comment type="caution">
    <text evidence="1">The sequence shown here is derived from an EMBL/GenBank/DDBJ whole genome shotgun (WGS) entry which is preliminary data.</text>
</comment>
<name>X1EJX9_9ZZZZ</name>